<evidence type="ECO:0000313" key="3">
    <source>
        <dbReference type="RefSeq" id="XP_018453610.1"/>
    </source>
</evidence>
<dbReference type="PANTHER" id="PTHR31286:SF90">
    <property type="entry name" value="DUF4283 DOMAIN-CONTAINING PROTEIN"/>
    <property type="match status" value="1"/>
</dbReference>
<feature type="compositionally biased region" description="Pro residues" evidence="1">
    <location>
        <begin position="189"/>
        <end position="204"/>
    </location>
</feature>
<feature type="region of interest" description="Disordered" evidence="1">
    <location>
        <begin position="67"/>
        <end position="232"/>
    </location>
</feature>
<name>A0A6J0L0D1_RAPSA</name>
<proteinExistence type="predicted"/>
<feature type="compositionally biased region" description="Low complexity" evidence="1">
    <location>
        <begin position="160"/>
        <end position="174"/>
    </location>
</feature>
<reference evidence="2" key="1">
    <citation type="journal article" date="2019" name="Database">
        <title>The radish genome database (RadishGD): an integrated information resource for radish genomics.</title>
        <authorList>
            <person name="Yu H.J."/>
            <person name="Baek S."/>
            <person name="Lee Y.J."/>
            <person name="Cho A."/>
            <person name="Mun J.H."/>
        </authorList>
    </citation>
    <scope>NUCLEOTIDE SEQUENCE [LARGE SCALE GENOMIC DNA]</scope>
    <source>
        <strain evidence="2">cv. WK10039</strain>
    </source>
</reference>
<accession>A0A6J0L0D1</accession>
<evidence type="ECO:0000313" key="2">
    <source>
        <dbReference type="Proteomes" id="UP000504610"/>
    </source>
</evidence>
<gene>
    <name evidence="3" type="primary">LOC108824710</name>
</gene>
<sequence length="255" mass="27365">MVSLTVSHVKVEVDLTKPLPSVFEFERESGEVVEVYVNYPWVPPTCSHCHELGHVIRNCLHYTPPPPAPPTVDKSQANKPAAQTTPASKTTRQIYRKKVAELKNTNHGSVSETGGSRTDDMMLDTVPPPSAPTGSITPAASDSCFTPVPTPRPSLKRSRSSPTLSPPITSNPNPFMLPFPPSSSSKTPFLPPSLPSSILPPPSKNPFLSKNQFSPLSLAPDPPKKPLSPSNQLIITSFFSRESASNGGDPPSTSQ</sequence>
<feature type="compositionally biased region" description="Polar residues" evidence="1">
    <location>
        <begin position="132"/>
        <end position="144"/>
    </location>
</feature>
<organism evidence="2 3">
    <name type="scientific">Raphanus sativus</name>
    <name type="common">Radish</name>
    <name type="synonym">Raphanus raphanistrum var. sativus</name>
    <dbReference type="NCBI Taxonomy" id="3726"/>
    <lineage>
        <taxon>Eukaryota</taxon>
        <taxon>Viridiplantae</taxon>
        <taxon>Streptophyta</taxon>
        <taxon>Embryophyta</taxon>
        <taxon>Tracheophyta</taxon>
        <taxon>Spermatophyta</taxon>
        <taxon>Magnoliopsida</taxon>
        <taxon>eudicotyledons</taxon>
        <taxon>Gunneridae</taxon>
        <taxon>Pentapetalae</taxon>
        <taxon>rosids</taxon>
        <taxon>malvids</taxon>
        <taxon>Brassicales</taxon>
        <taxon>Brassicaceae</taxon>
        <taxon>Brassiceae</taxon>
        <taxon>Raphanus</taxon>
    </lineage>
</organism>
<protein>
    <submittedName>
        <fullName evidence="3">Vegetative cell wall protein gp1-like</fullName>
    </submittedName>
</protein>
<reference evidence="3" key="2">
    <citation type="submission" date="2025-08" db="UniProtKB">
        <authorList>
            <consortium name="RefSeq"/>
        </authorList>
    </citation>
    <scope>IDENTIFICATION</scope>
    <source>
        <tissue evidence="3">Leaf</tissue>
    </source>
</reference>
<dbReference type="KEGG" id="rsz:108824710"/>
<keyword evidence="2" id="KW-1185">Reference proteome</keyword>
<dbReference type="AlphaFoldDB" id="A0A6J0L0D1"/>
<dbReference type="Proteomes" id="UP000504610">
    <property type="component" value="Chromosome 9"/>
</dbReference>
<dbReference type="PANTHER" id="PTHR31286">
    <property type="entry name" value="GLYCINE-RICH CELL WALL STRUCTURAL PROTEIN 1.8-LIKE"/>
    <property type="match status" value="1"/>
</dbReference>
<dbReference type="RefSeq" id="XP_018453610.1">
    <property type="nucleotide sequence ID" value="XM_018598108.1"/>
</dbReference>
<dbReference type="OrthoDB" id="1109940at2759"/>
<dbReference type="GeneID" id="108824710"/>
<evidence type="ECO:0000256" key="1">
    <source>
        <dbReference type="SAM" id="MobiDB-lite"/>
    </source>
</evidence>
<dbReference type="InterPro" id="IPR040256">
    <property type="entry name" value="At4g02000-like"/>
</dbReference>
<feature type="compositionally biased region" description="Polar residues" evidence="1">
    <location>
        <begin position="103"/>
        <end position="116"/>
    </location>
</feature>
<feature type="compositionally biased region" description="Polar residues" evidence="1">
    <location>
        <begin position="73"/>
        <end position="93"/>
    </location>
</feature>